<sequence length="133" mass="15484">IYRDGYVVNSETVDNFLKAQSMTPTENAFSKVLFSQGFNYFSMLVVDLLHEIELGVWKALFTHLIRMLYALGERTVNELNARYQQIPTFGISTICWFSSDVSEMKKLAARDFEDILQVKFHYNYDFLVCSILL</sequence>
<organism evidence="1 2">
    <name type="scientific">Sphaerobolus stellatus (strain SS14)</name>
    <dbReference type="NCBI Taxonomy" id="990650"/>
    <lineage>
        <taxon>Eukaryota</taxon>
        <taxon>Fungi</taxon>
        <taxon>Dikarya</taxon>
        <taxon>Basidiomycota</taxon>
        <taxon>Agaricomycotina</taxon>
        <taxon>Agaricomycetes</taxon>
        <taxon>Phallomycetidae</taxon>
        <taxon>Geastrales</taxon>
        <taxon>Sphaerobolaceae</taxon>
        <taxon>Sphaerobolus</taxon>
    </lineage>
</organism>
<dbReference type="OrthoDB" id="3208495at2759"/>
<dbReference type="AlphaFoldDB" id="A0A0C9VDL4"/>
<accession>A0A0C9VDL4</accession>
<dbReference type="Proteomes" id="UP000054279">
    <property type="component" value="Unassembled WGS sequence"/>
</dbReference>
<evidence type="ECO:0000313" key="2">
    <source>
        <dbReference type="Proteomes" id="UP000054279"/>
    </source>
</evidence>
<keyword evidence="2" id="KW-1185">Reference proteome</keyword>
<name>A0A0C9VDL4_SPHS4</name>
<dbReference type="EMBL" id="KN837188">
    <property type="protein sequence ID" value="KIJ35486.1"/>
    <property type="molecule type" value="Genomic_DNA"/>
</dbReference>
<dbReference type="HOGENOM" id="CLU_116861_0_0_1"/>
<evidence type="ECO:0000313" key="1">
    <source>
        <dbReference type="EMBL" id="KIJ35486.1"/>
    </source>
</evidence>
<proteinExistence type="predicted"/>
<reference evidence="1 2" key="1">
    <citation type="submission" date="2014-06" db="EMBL/GenBank/DDBJ databases">
        <title>Evolutionary Origins and Diversification of the Mycorrhizal Mutualists.</title>
        <authorList>
            <consortium name="DOE Joint Genome Institute"/>
            <consortium name="Mycorrhizal Genomics Consortium"/>
            <person name="Kohler A."/>
            <person name="Kuo A."/>
            <person name="Nagy L.G."/>
            <person name="Floudas D."/>
            <person name="Copeland A."/>
            <person name="Barry K.W."/>
            <person name="Cichocki N."/>
            <person name="Veneault-Fourrey C."/>
            <person name="LaButti K."/>
            <person name="Lindquist E.A."/>
            <person name="Lipzen A."/>
            <person name="Lundell T."/>
            <person name="Morin E."/>
            <person name="Murat C."/>
            <person name="Riley R."/>
            <person name="Ohm R."/>
            <person name="Sun H."/>
            <person name="Tunlid A."/>
            <person name="Henrissat B."/>
            <person name="Grigoriev I.V."/>
            <person name="Hibbett D.S."/>
            <person name="Martin F."/>
        </authorList>
    </citation>
    <scope>NUCLEOTIDE SEQUENCE [LARGE SCALE GENOMIC DNA]</scope>
    <source>
        <strain evidence="1 2">SS14</strain>
    </source>
</reference>
<protein>
    <submittedName>
        <fullName evidence="1">Uncharacterized protein</fullName>
    </submittedName>
</protein>
<feature type="non-terminal residue" evidence="1">
    <location>
        <position position="133"/>
    </location>
</feature>
<gene>
    <name evidence="1" type="ORF">M422DRAFT_180704</name>
</gene>